<dbReference type="Gene3D" id="3.40.50.720">
    <property type="entry name" value="NAD(P)-binding Rossmann-like Domain"/>
    <property type="match status" value="2"/>
</dbReference>
<evidence type="ECO:0000256" key="2">
    <source>
        <dbReference type="SAM" id="MobiDB-lite"/>
    </source>
</evidence>
<dbReference type="SUPFAM" id="SSF51735">
    <property type="entry name" value="NAD(P)-binding Rossmann-fold domains"/>
    <property type="match status" value="1"/>
</dbReference>
<accession>A0ABY2S531</accession>
<comment type="caution">
    <text evidence="4">The sequence shown here is derived from an EMBL/GenBank/DDBJ whole genome shotgun (WGS) entry which is preliminary data.</text>
</comment>
<protein>
    <recommendedName>
        <fullName evidence="3">D-isomer specific 2-hydroxyacid dehydrogenase NAD-binding domain-containing protein</fullName>
    </recommendedName>
</protein>
<dbReference type="Proteomes" id="UP000309992">
    <property type="component" value="Unassembled WGS sequence"/>
</dbReference>
<evidence type="ECO:0000313" key="4">
    <source>
        <dbReference type="EMBL" id="TKG71017.1"/>
    </source>
</evidence>
<dbReference type="EMBL" id="SWMS01000006">
    <property type="protein sequence ID" value="TKG71017.1"/>
    <property type="molecule type" value="Genomic_DNA"/>
</dbReference>
<proteinExistence type="predicted"/>
<feature type="compositionally biased region" description="Low complexity" evidence="2">
    <location>
        <begin position="26"/>
        <end position="40"/>
    </location>
</feature>
<keyword evidence="5" id="KW-1185">Reference proteome</keyword>
<dbReference type="InterPro" id="IPR036291">
    <property type="entry name" value="NAD(P)-bd_dom_sf"/>
</dbReference>
<evidence type="ECO:0000313" key="5">
    <source>
        <dbReference type="Proteomes" id="UP000309992"/>
    </source>
</evidence>
<dbReference type="InterPro" id="IPR050223">
    <property type="entry name" value="D-isomer_2-hydroxyacid_DH"/>
</dbReference>
<dbReference type="PANTHER" id="PTHR10996:SF283">
    <property type="entry name" value="GLYOXYLATE_HYDROXYPYRUVATE REDUCTASE B"/>
    <property type="match status" value="1"/>
</dbReference>
<keyword evidence="1" id="KW-0560">Oxidoreductase</keyword>
<feature type="domain" description="D-isomer specific 2-hydroxyacid dehydrogenase NAD-binding" evidence="3">
    <location>
        <begin position="49"/>
        <end position="103"/>
    </location>
</feature>
<dbReference type="PANTHER" id="PTHR10996">
    <property type="entry name" value="2-HYDROXYACID DEHYDROGENASE-RELATED"/>
    <property type="match status" value="1"/>
</dbReference>
<reference evidence="4 5" key="1">
    <citation type="journal article" date="2015" name="Antonie Van Leeuwenhoek">
        <title>Prauserella endophytica sp. nov., an endophytic actinobacterium isolated from Tamarix taklamakanensis.</title>
        <authorList>
            <person name="Liu J.M."/>
            <person name="Habden X."/>
            <person name="Guo L."/>
            <person name="Tuo L."/>
            <person name="Jiang Z.K."/>
            <person name="Liu S.W."/>
            <person name="Liu X.F."/>
            <person name="Chen L."/>
            <person name="Li R.F."/>
            <person name="Zhang Y.Q."/>
            <person name="Sun C.H."/>
        </authorList>
    </citation>
    <scope>NUCLEOTIDE SEQUENCE [LARGE SCALE GENOMIC DNA]</scope>
    <source>
        <strain evidence="4 5">CGMCC 4.7182</strain>
    </source>
</reference>
<dbReference type="Pfam" id="PF02826">
    <property type="entry name" value="2-Hacid_dh_C"/>
    <property type="match status" value="1"/>
</dbReference>
<feature type="region of interest" description="Disordered" evidence="2">
    <location>
        <begin position="127"/>
        <end position="150"/>
    </location>
</feature>
<feature type="region of interest" description="Disordered" evidence="2">
    <location>
        <begin position="1"/>
        <end position="40"/>
    </location>
</feature>
<dbReference type="InterPro" id="IPR006140">
    <property type="entry name" value="D-isomer_DH_NAD-bd"/>
</dbReference>
<evidence type="ECO:0000259" key="3">
    <source>
        <dbReference type="Pfam" id="PF02826"/>
    </source>
</evidence>
<gene>
    <name evidence="4" type="ORF">FCN18_12870</name>
</gene>
<sequence length="150" mass="15954">MGARVHPRFADPRRHRHRPLRTDRGPCPATAPTAAPQWTTTRSRVVRSLINTARGPIVDEKALAGALRDGVIAGAGLDAYELEPELADGLAELPNTTLLPHVGSATRSVRVRVAELCARNAVAMAEGRRPPRPVNPAGEVTRGTGRQGPG</sequence>
<name>A0ABY2S531_9PSEU</name>
<organism evidence="4 5">
    <name type="scientific">Prauserella endophytica</name>
    <dbReference type="NCBI Taxonomy" id="1592324"/>
    <lineage>
        <taxon>Bacteria</taxon>
        <taxon>Bacillati</taxon>
        <taxon>Actinomycetota</taxon>
        <taxon>Actinomycetes</taxon>
        <taxon>Pseudonocardiales</taxon>
        <taxon>Pseudonocardiaceae</taxon>
        <taxon>Prauserella</taxon>
        <taxon>Prauserella coralliicola group</taxon>
    </lineage>
</organism>
<evidence type="ECO:0000256" key="1">
    <source>
        <dbReference type="ARBA" id="ARBA00023002"/>
    </source>
</evidence>